<accession>A0A0C9Q8Y5</accession>
<evidence type="ECO:0000313" key="1">
    <source>
        <dbReference type="EMBL" id="GAN36317.1"/>
    </source>
</evidence>
<dbReference type="EMBL" id="BAYM01000064">
    <property type="protein sequence ID" value="GAN36317.1"/>
    <property type="molecule type" value="Genomic_DNA"/>
</dbReference>
<dbReference type="RefSeq" id="WP_003568265.1">
    <property type="nucleotide sequence ID" value="NZ_BAYM01000064.1"/>
</dbReference>
<gene>
    <name evidence="1" type="ORF">LC0644_0906</name>
</gene>
<protein>
    <submittedName>
        <fullName evidence="1">Uncharacterized protein</fullName>
    </submittedName>
</protein>
<dbReference type="Proteomes" id="UP000032552">
    <property type="component" value="Unassembled WGS sequence"/>
</dbReference>
<dbReference type="AlphaFoldDB" id="A0A0C9Q8Y5"/>
<proteinExistence type="predicted"/>
<name>A0A0C9Q8Y5_LACPA</name>
<sequence>MNIYSALKFIQIDHEPVNHLQVVITDQSGKPDAGMTDLLADCLNKIDIFVDLSTTDRVSDVIDDLNLLTPLPYDVLEEYQKILEQPITGVNIAMKKQLIELIYAPMV</sequence>
<reference evidence="2" key="1">
    <citation type="submission" date="2014-05" db="EMBL/GenBank/DDBJ databases">
        <title>Whole genome sequencing of Lactobacillus casei NRIC0644.</title>
        <authorList>
            <person name="Atarashi H."/>
            <person name="Yoshida Y."/>
            <person name="Fujimura S."/>
            <person name="Tanaka N."/>
            <person name="Shiwa Y."/>
            <person name="Yoshikawa H."/>
            <person name="Okada S."/>
            <person name="Nakagawa J."/>
        </authorList>
    </citation>
    <scope>NUCLEOTIDE SEQUENCE [LARGE SCALE GENOMIC DNA]</scope>
    <source>
        <strain evidence="2">NRIC0644</strain>
    </source>
</reference>
<evidence type="ECO:0000313" key="2">
    <source>
        <dbReference type="Proteomes" id="UP000032552"/>
    </source>
</evidence>
<comment type="caution">
    <text evidence="1">The sequence shown here is derived from an EMBL/GenBank/DDBJ whole genome shotgun (WGS) entry which is preliminary data.</text>
</comment>
<organism evidence="1 2">
    <name type="scientific">Lacticaseibacillus paracasei NRIC 0644</name>
    <dbReference type="NCBI Taxonomy" id="1435038"/>
    <lineage>
        <taxon>Bacteria</taxon>
        <taxon>Bacillati</taxon>
        <taxon>Bacillota</taxon>
        <taxon>Bacilli</taxon>
        <taxon>Lactobacillales</taxon>
        <taxon>Lactobacillaceae</taxon>
        <taxon>Lacticaseibacillus</taxon>
    </lineage>
</organism>